<evidence type="ECO:0000259" key="1">
    <source>
        <dbReference type="Pfam" id="PF11716"/>
    </source>
</evidence>
<accession>A0ABN3QRH4</accession>
<protein>
    <submittedName>
        <fullName evidence="2">TIGR03086 family metal-binding protein</fullName>
    </submittedName>
</protein>
<dbReference type="Gene3D" id="1.20.120.450">
    <property type="entry name" value="dinb family like domain"/>
    <property type="match status" value="1"/>
</dbReference>
<keyword evidence="3" id="KW-1185">Reference proteome</keyword>
<dbReference type="NCBIfam" id="TIGR03083">
    <property type="entry name" value="maleylpyruvate isomerase family mycothiol-dependent enzyme"/>
    <property type="match status" value="1"/>
</dbReference>
<dbReference type="Pfam" id="PF11716">
    <property type="entry name" value="MDMPI_N"/>
    <property type="match status" value="1"/>
</dbReference>
<organism evidence="2 3">
    <name type="scientific">Actinomadura fulvescens</name>
    <dbReference type="NCBI Taxonomy" id="46160"/>
    <lineage>
        <taxon>Bacteria</taxon>
        <taxon>Bacillati</taxon>
        <taxon>Actinomycetota</taxon>
        <taxon>Actinomycetes</taxon>
        <taxon>Streptosporangiales</taxon>
        <taxon>Thermomonosporaceae</taxon>
        <taxon>Actinomadura</taxon>
    </lineage>
</organism>
<dbReference type="RefSeq" id="WP_344548169.1">
    <property type="nucleotide sequence ID" value="NZ_BAAATD010000017.1"/>
</dbReference>
<evidence type="ECO:0000313" key="3">
    <source>
        <dbReference type="Proteomes" id="UP001501509"/>
    </source>
</evidence>
<feature type="domain" description="Mycothiol-dependent maleylpyruvate isomerase metal-binding" evidence="1">
    <location>
        <begin position="10"/>
        <end position="129"/>
    </location>
</feature>
<evidence type="ECO:0000313" key="2">
    <source>
        <dbReference type="EMBL" id="GAA2633220.1"/>
    </source>
</evidence>
<gene>
    <name evidence="2" type="ORF">GCM10010411_84650</name>
</gene>
<comment type="caution">
    <text evidence="2">The sequence shown here is derived from an EMBL/GenBank/DDBJ whole genome shotgun (WGS) entry which is preliminary data.</text>
</comment>
<sequence>MAQKLSGYHRALDLFEGVAGGVTRDGWDRPSPCAGWTARDVAGHVIGGQYLVRAMATGTAKPDVARDPARYCAGDAMLEWRTARKECAAALTPDALRRHVPFAGLGDLPLGDFLGGYLLEPLIHTWDLARATGQPARLDPDLVHHAFATAHMVAAHFRASGRLGPPLPAPPGADEQTRLLAFLGRRAGA</sequence>
<name>A0ABN3QRH4_9ACTN</name>
<proteinExistence type="predicted"/>
<dbReference type="SUPFAM" id="SSF109854">
    <property type="entry name" value="DinB/YfiT-like putative metalloenzymes"/>
    <property type="match status" value="1"/>
</dbReference>
<dbReference type="Proteomes" id="UP001501509">
    <property type="component" value="Unassembled WGS sequence"/>
</dbReference>
<dbReference type="InterPro" id="IPR034660">
    <property type="entry name" value="DinB/YfiT-like"/>
</dbReference>
<dbReference type="InterPro" id="IPR017517">
    <property type="entry name" value="Maleyloyr_isom"/>
</dbReference>
<dbReference type="InterPro" id="IPR017520">
    <property type="entry name" value="CHP03086"/>
</dbReference>
<reference evidence="2 3" key="1">
    <citation type="journal article" date="2019" name="Int. J. Syst. Evol. Microbiol.">
        <title>The Global Catalogue of Microorganisms (GCM) 10K type strain sequencing project: providing services to taxonomists for standard genome sequencing and annotation.</title>
        <authorList>
            <consortium name="The Broad Institute Genomics Platform"/>
            <consortium name="The Broad Institute Genome Sequencing Center for Infectious Disease"/>
            <person name="Wu L."/>
            <person name="Ma J."/>
        </authorList>
    </citation>
    <scope>NUCLEOTIDE SEQUENCE [LARGE SCALE GENOMIC DNA]</scope>
    <source>
        <strain evidence="2 3">JCM 6833</strain>
    </source>
</reference>
<dbReference type="EMBL" id="BAAATD010000017">
    <property type="protein sequence ID" value="GAA2633220.1"/>
    <property type="molecule type" value="Genomic_DNA"/>
</dbReference>
<dbReference type="InterPro" id="IPR024344">
    <property type="entry name" value="MDMPI_metal-binding"/>
</dbReference>
<dbReference type="NCBIfam" id="TIGR03086">
    <property type="entry name" value="TIGR03086 family metal-binding protein"/>
    <property type="match status" value="1"/>
</dbReference>